<dbReference type="Proteomes" id="UP000252008">
    <property type="component" value="Unassembled WGS sequence"/>
</dbReference>
<protein>
    <recommendedName>
        <fullName evidence="1">DUF222 domain-containing protein</fullName>
    </recommendedName>
</protein>
<reference evidence="2 3" key="1">
    <citation type="submission" date="2018-05" db="EMBL/GenBank/DDBJ databases">
        <authorList>
            <consortium name="IHU Genomes"/>
        </authorList>
    </citation>
    <scope>NUCLEOTIDE SEQUENCE [LARGE SCALE GENOMIC DNA]</scope>
    <source>
        <strain evidence="2 3">P7335</strain>
    </source>
</reference>
<proteinExistence type="predicted"/>
<evidence type="ECO:0000313" key="2">
    <source>
        <dbReference type="EMBL" id="SRX83570.1"/>
    </source>
</evidence>
<dbReference type="AlphaFoldDB" id="A0A375YR63"/>
<feature type="domain" description="DUF222" evidence="1">
    <location>
        <begin position="34"/>
        <end position="121"/>
    </location>
</feature>
<evidence type="ECO:0000313" key="3">
    <source>
        <dbReference type="Proteomes" id="UP000252008"/>
    </source>
</evidence>
<dbReference type="EMBL" id="UEGS01000001">
    <property type="protein sequence ID" value="SRX83570.1"/>
    <property type="molecule type" value="Genomic_DNA"/>
</dbReference>
<keyword evidence="3" id="KW-1185">Reference proteome</keyword>
<dbReference type="Pfam" id="PF02720">
    <property type="entry name" value="DUF222"/>
    <property type="match status" value="1"/>
</dbReference>
<dbReference type="InterPro" id="IPR003870">
    <property type="entry name" value="DUF222"/>
</dbReference>
<sequence>MRPRSVCEGRIAHMFDREFAARAPGELVDEIERAARDEARAAARKAAAIAALVHATVTYDEVRDYYVYDSWADCAGVVGAALSMSTRRASGQMRIAVALRERLPKVAALFAQGRLAPRWFRRSPGARR</sequence>
<evidence type="ECO:0000259" key="1">
    <source>
        <dbReference type="Pfam" id="PF02720"/>
    </source>
</evidence>
<organism evidence="2 3">
    <name type="scientific">Mycolicibacterium parafortuitum</name>
    <name type="common">Mycobacterium parafortuitum</name>
    <dbReference type="NCBI Taxonomy" id="39692"/>
    <lineage>
        <taxon>Bacteria</taxon>
        <taxon>Bacillati</taxon>
        <taxon>Actinomycetota</taxon>
        <taxon>Actinomycetes</taxon>
        <taxon>Mycobacteriales</taxon>
        <taxon>Mycobacteriaceae</taxon>
        <taxon>Mycolicibacterium</taxon>
    </lineage>
</organism>
<gene>
    <name evidence="2" type="ORF">MPP7335_05350</name>
</gene>
<name>A0A375YR63_MYCPF</name>
<accession>A0A375YR63</accession>